<dbReference type="WBParaSite" id="nRc.2.0.1.t05926-RA">
    <property type="protein sequence ID" value="nRc.2.0.1.t05926-RA"/>
    <property type="gene ID" value="nRc.2.0.1.g05926"/>
</dbReference>
<reference evidence="3" key="1">
    <citation type="submission" date="2022-11" db="UniProtKB">
        <authorList>
            <consortium name="WormBaseParasite"/>
        </authorList>
    </citation>
    <scope>IDENTIFICATION</scope>
</reference>
<accession>A0A915HX99</accession>
<proteinExistence type="predicted"/>
<name>A0A915HX99_ROMCU</name>
<feature type="compositionally biased region" description="Low complexity" evidence="1">
    <location>
        <begin position="70"/>
        <end position="84"/>
    </location>
</feature>
<evidence type="ECO:0000256" key="1">
    <source>
        <dbReference type="SAM" id="MobiDB-lite"/>
    </source>
</evidence>
<organism evidence="2 3">
    <name type="scientific">Romanomermis culicivorax</name>
    <name type="common">Nematode worm</name>
    <dbReference type="NCBI Taxonomy" id="13658"/>
    <lineage>
        <taxon>Eukaryota</taxon>
        <taxon>Metazoa</taxon>
        <taxon>Ecdysozoa</taxon>
        <taxon>Nematoda</taxon>
        <taxon>Enoplea</taxon>
        <taxon>Dorylaimia</taxon>
        <taxon>Mermithida</taxon>
        <taxon>Mermithoidea</taxon>
        <taxon>Mermithidae</taxon>
        <taxon>Romanomermis</taxon>
    </lineage>
</organism>
<feature type="region of interest" description="Disordered" evidence="1">
    <location>
        <begin position="62"/>
        <end position="84"/>
    </location>
</feature>
<keyword evidence="2" id="KW-1185">Reference proteome</keyword>
<sequence length="84" mass="8415">MVIEGSMATTAVGCALRLDCSTARRTASTAGDEGSPSNEILSTGFARIVPLAMNLRACRATSGPNIRNPAGAESTTSAAVSASN</sequence>
<evidence type="ECO:0000313" key="2">
    <source>
        <dbReference type="Proteomes" id="UP000887565"/>
    </source>
</evidence>
<protein>
    <submittedName>
        <fullName evidence="3">Uncharacterized protein</fullName>
    </submittedName>
</protein>
<evidence type="ECO:0000313" key="3">
    <source>
        <dbReference type="WBParaSite" id="nRc.2.0.1.t05926-RA"/>
    </source>
</evidence>
<dbReference type="Proteomes" id="UP000887565">
    <property type="component" value="Unplaced"/>
</dbReference>
<dbReference type="AlphaFoldDB" id="A0A915HX99"/>